<protein>
    <submittedName>
        <fullName evidence="2">Uncharacterized protein</fullName>
    </submittedName>
</protein>
<keyword evidence="1" id="KW-0812">Transmembrane</keyword>
<dbReference type="EMBL" id="REGN01006323">
    <property type="protein sequence ID" value="RNA09980.1"/>
    <property type="molecule type" value="Genomic_DNA"/>
</dbReference>
<organism evidence="2 3">
    <name type="scientific">Brachionus plicatilis</name>
    <name type="common">Marine rotifer</name>
    <name type="synonym">Brachionus muelleri</name>
    <dbReference type="NCBI Taxonomy" id="10195"/>
    <lineage>
        <taxon>Eukaryota</taxon>
        <taxon>Metazoa</taxon>
        <taxon>Spiralia</taxon>
        <taxon>Gnathifera</taxon>
        <taxon>Rotifera</taxon>
        <taxon>Eurotatoria</taxon>
        <taxon>Monogononta</taxon>
        <taxon>Pseudotrocha</taxon>
        <taxon>Ploima</taxon>
        <taxon>Brachionidae</taxon>
        <taxon>Brachionus</taxon>
    </lineage>
</organism>
<gene>
    <name evidence="2" type="ORF">BpHYR1_048383</name>
</gene>
<evidence type="ECO:0000313" key="2">
    <source>
        <dbReference type="EMBL" id="RNA09980.1"/>
    </source>
</evidence>
<comment type="caution">
    <text evidence="2">The sequence shown here is derived from an EMBL/GenBank/DDBJ whole genome shotgun (WGS) entry which is preliminary data.</text>
</comment>
<keyword evidence="1" id="KW-1133">Transmembrane helix</keyword>
<proteinExistence type="predicted"/>
<name>A0A3M7QF24_BRAPC</name>
<dbReference type="AlphaFoldDB" id="A0A3M7QF24"/>
<dbReference type="Proteomes" id="UP000276133">
    <property type="component" value="Unassembled WGS sequence"/>
</dbReference>
<reference evidence="2 3" key="1">
    <citation type="journal article" date="2018" name="Sci. Rep.">
        <title>Genomic signatures of local adaptation to the degree of environmental predictability in rotifers.</title>
        <authorList>
            <person name="Franch-Gras L."/>
            <person name="Hahn C."/>
            <person name="Garcia-Roger E.M."/>
            <person name="Carmona M.J."/>
            <person name="Serra M."/>
            <person name="Gomez A."/>
        </authorList>
    </citation>
    <scope>NUCLEOTIDE SEQUENCE [LARGE SCALE GENOMIC DNA]</scope>
    <source>
        <strain evidence="2">HYR1</strain>
    </source>
</reference>
<keyword evidence="1" id="KW-0472">Membrane</keyword>
<evidence type="ECO:0000256" key="1">
    <source>
        <dbReference type="SAM" id="Phobius"/>
    </source>
</evidence>
<keyword evidence="3" id="KW-1185">Reference proteome</keyword>
<feature type="transmembrane region" description="Helical" evidence="1">
    <location>
        <begin position="6"/>
        <end position="35"/>
    </location>
</feature>
<sequence length="75" mass="8934">MFIIDWLYLYLVGIFFSDFLTSFARVSLSFFFIYIKYLSKIILLTNIVNVELLYFAEINNTLKFSNKLLMINQGK</sequence>
<evidence type="ECO:0000313" key="3">
    <source>
        <dbReference type="Proteomes" id="UP000276133"/>
    </source>
</evidence>
<accession>A0A3M7QF24</accession>